<evidence type="ECO:0000313" key="3">
    <source>
        <dbReference type="EMBL" id="KAB0407017.1"/>
    </source>
</evidence>
<feature type="compositionally biased region" description="Polar residues" evidence="1">
    <location>
        <begin position="114"/>
        <end position="128"/>
    </location>
</feature>
<feature type="non-terminal residue" evidence="3">
    <location>
        <position position="1"/>
    </location>
</feature>
<feature type="non-terminal residue" evidence="3">
    <location>
        <position position="208"/>
    </location>
</feature>
<protein>
    <recommendedName>
        <fullName evidence="2">Cerebral cavernous malformations 2 harmonin-homology domain-containing protein</fullName>
    </recommendedName>
</protein>
<dbReference type="InterPro" id="IPR032375">
    <property type="entry name" value="CCM2_C"/>
</dbReference>
<dbReference type="EMBL" id="SGJD01000094">
    <property type="protein sequence ID" value="KAB0407017.1"/>
    <property type="molecule type" value="Genomic_DNA"/>
</dbReference>
<evidence type="ECO:0000313" key="4">
    <source>
        <dbReference type="Proteomes" id="UP000437017"/>
    </source>
</evidence>
<evidence type="ECO:0000259" key="2">
    <source>
        <dbReference type="Pfam" id="PF16545"/>
    </source>
</evidence>
<accession>A0A6A1QHK1</accession>
<feature type="region of interest" description="Disordered" evidence="1">
    <location>
        <begin position="109"/>
        <end position="128"/>
    </location>
</feature>
<gene>
    <name evidence="3" type="ORF">E2I00_016225</name>
</gene>
<feature type="compositionally biased region" description="Basic and acidic residues" evidence="1">
    <location>
        <begin position="1"/>
        <end position="12"/>
    </location>
</feature>
<organism evidence="3 4">
    <name type="scientific">Balaenoptera physalus</name>
    <name type="common">Fin whale</name>
    <name type="synonym">Balaena physalus</name>
    <dbReference type="NCBI Taxonomy" id="9770"/>
    <lineage>
        <taxon>Eukaryota</taxon>
        <taxon>Metazoa</taxon>
        <taxon>Chordata</taxon>
        <taxon>Craniata</taxon>
        <taxon>Vertebrata</taxon>
        <taxon>Euteleostomi</taxon>
        <taxon>Mammalia</taxon>
        <taxon>Eutheria</taxon>
        <taxon>Laurasiatheria</taxon>
        <taxon>Artiodactyla</taxon>
        <taxon>Whippomorpha</taxon>
        <taxon>Cetacea</taxon>
        <taxon>Mysticeti</taxon>
        <taxon>Balaenopteridae</taxon>
        <taxon>Balaenoptera</taxon>
    </lineage>
</organism>
<sequence>RKEILHFTDGAKRPPAPRHVTPAAQGCAQPVHLQCQAGLARTPSQVPSDDPSHLVGLKSPGPRHFSSPSLSVESSRGLEAGSVSESRRQLPGDPGSALGWSFPDSLGGLHPGFSGQSNIGRGASTPSTTCTFTRSDWLFQERDPAVGHRGAPVPQRTSVHAFAVHAQQLYVDSREFQQLGLRPLIPQADSQHLEGSLETMGGTNGCHI</sequence>
<feature type="region of interest" description="Disordered" evidence="1">
    <location>
        <begin position="39"/>
        <end position="103"/>
    </location>
</feature>
<evidence type="ECO:0000256" key="1">
    <source>
        <dbReference type="SAM" id="MobiDB-lite"/>
    </source>
</evidence>
<feature type="region of interest" description="Disordered" evidence="1">
    <location>
        <begin position="1"/>
        <end position="25"/>
    </location>
</feature>
<feature type="domain" description="Cerebral cavernous malformations 2 harmonin-homology" evidence="2">
    <location>
        <begin position="157"/>
        <end position="205"/>
    </location>
</feature>
<keyword evidence="4" id="KW-1185">Reference proteome</keyword>
<name>A0A6A1QHK1_BALPH</name>
<reference evidence="3 4" key="1">
    <citation type="journal article" date="2019" name="PLoS ONE">
        <title>Genomic analyses reveal an absence of contemporary introgressive admixture between fin whales and blue whales, despite known hybrids.</title>
        <authorList>
            <person name="Westbury M.V."/>
            <person name="Petersen B."/>
            <person name="Lorenzen E.D."/>
        </authorList>
    </citation>
    <scope>NUCLEOTIDE SEQUENCE [LARGE SCALE GENOMIC DNA]</scope>
    <source>
        <strain evidence="3">FinWhale-01</strain>
    </source>
</reference>
<dbReference type="AlphaFoldDB" id="A0A6A1QHK1"/>
<comment type="caution">
    <text evidence="3">The sequence shown here is derived from an EMBL/GenBank/DDBJ whole genome shotgun (WGS) entry which is preliminary data.</text>
</comment>
<dbReference type="Proteomes" id="UP000437017">
    <property type="component" value="Unassembled WGS sequence"/>
</dbReference>
<dbReference type="Pfam" id="PF16545">
    <property type="entry name" value="CCM2_C"/>
    <property type="match status" value="1"/>
</dbReference>
<proteinExistence type="predicted"/>